<dbReference type="InterPro" id="IPR017938">
    <property type="entry name" value="Riboflavin_synthase-like_b-brl"/>
</dbReference>
<dbReference type="Proteomes" id="UP000798951">
    <property type="component" value="Unassembled WGS sequence"/>
</dbReference>
<reference evidence="2 3" key="1">
    <citation type="submission" date="2019-07" db="EMBL/GenBank/DDBJ databases">
        <title>Genomic Encyclopedia of Type Strains, Phase IV (KMG-IV): sequencing the most valuable type-strain genomes for metagenomic binning, comparative biology and taxonomic classification.</title>
        <authorList>
            <person name="Goeker M."/>
        </authorList>
    </citation>
    <scope>NUCLEOTIDE SEQUENCE [LARGE SCALE GENOMIC DNA]</scope>
    <source>
        <strain evidence="2 3">DSM 44831</strain>
    </source>
</reference>
<dbReference type="CDD" id="cd06193">
    <property type="entry name" value="siderophore_interacting"/>
    <property type="match status" value="1"/>
</dbReference>
<dbReference type="InterPro" id="IPR039374">
    <property type="entry name" value="SIP_fam"/>
</dbReference>
<dbReference type="InterPro" id="IPR039261">
    <property type="entry name" value="FNR_nucleotide-bd"/>
</dbReference>
<keyword evidence="3" id="KW-1185">Reference proteome</keyword>
<gene>
    <name evidence="2" type="ORF">FNL39_102332</name>
</gene>
<sequence>MSMGKGFNGLIVKAWGGSDYRLTVTANEQITDNFVRISFTAGGLLADNPVHPTQWIRLWIPDEHSDKLHHRGYTLVNQNPAEDTVCIDFALHDGPAANWARRAKPGDPLDASVLGSDFQLPEQTPSEYVVFGDTASLPAINSLLDAIGDTPARVWLEWQYESDTTIPVHNKPHHTVTWVQRIDDGRLLREAAHEMTCPTDAFAWVACDGHTTRTIVKTLRTHHGLPKTAIKYQAYWK</sequence>
<comment type="caution">
    <text evidence="2">The sequence shown here is derived from an EMBL/GenBank/DDBJ whole genome shotgun (WGS) entry which is preliminary data.</text>
</comment>
<dbReference type="PANTHER" id="PTHR30157">
    <property type="entry name" value="FERRIC REDUCTASE, NADPH-DEPENDENT"/>
    <property type="match status" value="1"/>
</dbReference>
<dbReference type="InterPro" id="IPR007037">
    <property type="entry name" value="SIP_rossman_dom"/>
</dbReference>
<accession>A0ABQ6YQZ5</accession>
<feature type="domain" description="FAD-binding FR-type" evidence="1">
    <location>
        <begin position="17"/>
        <end position="121"/>
    </location>
</feature>
<dbReference type="EMBL" id="VMSD01000002">
    <property type="protein sequence ID" value="KAF0848184.1"/>
    <property type="molecule type" value="Genomic_DNA"/>
</dbReference>
<evidence type="ECO:0000259" key="1">
    <source>
        <dbReference type="PROSITE" id="PS51384"/>
    </source>
</evidence>
<name>A0ABQ6YQZ5_9NOCA</name>
<dbReference type="InterPro" id="IPR013113">
    <property type="entry name" value="SIP_FAD-bd"/>
</dbReference>
<dbReference type="Gene3D" id="3.40.50.80">
    <property type="entry name" value="Nucleotide-binding domain of ferredoxin-NADP reductase (FNR) module"/>
    <property type="match status" value="1"/>
</dbReference>
<dbReference type="Pfam" id="PF08021">
    <property type="entry name" value="FAD_binding_9"/>
    <property type="match status" value="1"/>
</dbReference>
<dbReference type="Pfam" id="PF04954">
    <property type="entry name" value="SIP"/>
    <property type="match status" value="1"/>
</dbReference>
<protein>
    <submittedName>
        <fullName evidence="2">NADPH-dependent ferric siderophore reductase</fullName>
    </submittedName>
</protein>
<dbReference type="PANTHER" id="PTHR30157:SF0">
    <property type="entry name" value="NADPH-DEPENDENT FERRIC-CHELATE REDUCTASE"/>
    <property type="match status" value="1"/>
</dbReference>
<evidence type="ECO:0000313" key="3">
    <source>
        <dbReference type="Proteomes" id="UP000798951"/>
    </source>
</evidence>
<dbReference type="PROSITE" id="PS51384">
    <property type="entry name" value="FAD_FR"/>
    <property type="match status" value="1"/>
</dbReference>
<dbReference type="Gene3D" id="2.40.30.10">
    <property type="entry name" value="Translation factors"/>
    <property type="match status" value="1"/>
</dbReference>
<dbReference type="InterPro" id="IPR017927">
    <property type="entry name" value="FAD-bd_FR_type"/>
</dbReference>
<dbReference type="SUPFAM" id="SSF63380">
    <property type="entry name" value="Riboflavin synthase domain-like"/>
    <property type="match status" value="1"/>
</dbReference>
<organism evidence="2 3">
    <name type="scientific">Nocardia caishijiensis</name>
    <dbReference type="NCBI Taxonomy" id="184756"/>
    <lineage>
        <taxon>Bacteria</taxon>
        <taxon>Bacillati</taxon>
        <taxon>Actinomycetota</taxon>
        <taxon>Actinomycetes</taxon>
        <taxon>Mycobacteriales</taxon>
        <taxon>Nocardiaceae</taxon>
        <taxon>Nocardia</taxon>
    </lineage>
</organism>
<proteinExistence type="predicted"/>
<evidence type="ECO:0000313" key="2">
    <source>
        <dbReference type="EMBL" id="KAF0848184.1"/>
    </source>
</evidence>